<dbReference type="Proteomes" id="UP000322918">
    <property type="component" value="Unassembled WGS sequence"/>
</dbReference>
<dbReference type="EMBL" id="VWNE01000042">
    <property type="protein sequence ID" value="KAA8476565.1"/>
    <property type="molecule type" value="Genomic_DNA"/>
</dbReference>
<evidence type="ECO:0000313" key="3">
    <source>
        <dbReference type="EMBL" id="KAA8476565.1"/>
    </source>
</evidence>
<dbReference type="OrthoDB" id="1521716at2"/>
<organism evidence="3 4">
    <name type="scientific">Arcticibacter tournemirensis</name>
    <dbReference type="NCBI Taxonomy" id="699437"/>
    <lineage>
        <taxon>Bacteria</taxon>
        <taxon>Pseudomonadati</taxon>
        <taxon>Bacteroidota</taxon>
        <taxon>Sphingobacteriia</taxon>
        <taxon>Sphingobacteriales</taxon>
        <taxon>Sphingobacteriaceae</taxon>
        <taxon>Arcticibacter</taxon>
    </lineage>
</organism>
<keyword evidence="4" id="KW-1185">Reference proteome</keyword>
<dbReference type="AlphaFoldDB" id="A0A5M9GS74"/>
<evidence type="ECO:0000256" key="2">
    <source>
        <dbReference type="SAM" id="SignalP"/>
    </source>
</evidence>
<proteinExistence type="predicted"/>
<feature type="region of interest" description="Disordered" evidence="1">
    <location>
        <begin position="185"/>
        <end position="205"/>
    </location>
</feature>
<dbReference type="PROSITE" id="PS51257">
    <property type="entry name" value="PROKAR_LIPOPROTEIN"/>
    <property type="match status" value="1"/>
</dbReference>
<feature type="chain" id="PRO_5024450560" evidence="2">
    <location>
        <begin position="24"/>
        <end position="465"/>
    </location>
</feature>
<dbReference type="PANTHER" id="PTHR41339">
    <property type="entry name" value="LIPL48"/>
    <property type="match status" value="1"/>
</dbReference>
<feature type="signal peptide" evidence="2">
    <location>
        <begin position="1"/>
        <end position="23"/>
    </location>
</feature>
<accession>A0A5M9GS74</accession>
<comment type="caution">
    <text evidence="3">The sequence shown here is derived from an EMBL/GenBank/DDBJ whole genome shotgun (WGS) entry which is preliminary data.</text>
</comment>
<evidence type="ECO:0000256" key="1">
    <source>
        <dbReference type="SAM" id="MobiDB-lite"/>
    </source>
</evidence>
<protein>
    <submittedName>
        <fullName evidence="3">T9SS C-terminal target domain-containing protein</fullName>
    </submittedName>
</protein>
<dbReference type="RefSeq" id="WP_141816333.1">
    <property type="nucleotide sequence ID" value="NZ_VFPL01000001.1"/>
</dbReference>
<gene>
    <name evidence="3" type="ORF">F1649_19775</name>
</gene>
<sequence>MKQKRQSLLLVLMLGLTIFSACSKNDNDEEPEEPKDNIAELSDSFFDKVVYLGAFGTNDWAAGWANFNPQTTEYSATTSTIEGEITTDRTLAKGTYLLKGFVYVKSGATLTIPAGTIIRGDKNTKGSLIIARGGKLVANGTSTEPIVFTSNFSAGQRHPGDWGGIIILGKAKNNLPGSEGVIEGGVNDDTGVGKHGGTDDNDNSGSLKYVRVEFPGVEFQPNNEINGITFGSVGAATTVDYVQVSYSGDDSFEWFGGTVNAKHLISIGTVDDVFDFDNGYSGKLQFLVGQRDPANFDAAGQSNGIEADNSESQFTTSPRTRPVISNMTIIGPGNTGVNERHEYANLWRRGVKFVLANSIFINHRYGLDIRDKETGDAIKDETSAMKNNIYQSFTAGKELVADGKNANGNAPSFATVKELEDYFNSKNNKTITAVDAANLLNNPFSLTAPSFVLKAGSAASAGATF</sequence>
<keyword evidence="2" id="KW-0732">Signal</keyword>
<dbReference type="PANTHER" id="PTHR41339:SF1">
    <property type="entry name" value="SECRETED PROTEIN"/>
    <property type="match status" value="1"/>
</dbReference>
<name>A0A5M9GS74_9SPHI</name>
<evidence type="ECO:0000313" key="4">
    <source>
        <dbReference type="Proteomes" id="UP000322918"/>
    </source>
</evidence>
<reference evidence="3 4" key="1">
    <citation type="submission" date="2019-09" db="EMBL/GenBank/DDBJ databases">
        <title>Pararcticibacter amylolyticus gen. nov., sp. nov., isolated from a rottenly hemp rope, and reclassification of Pedobacter tournemirensis as Pararcticibacter tournemirensis comb. nov.</title>
        <authorList>
            <person name="Cai Y."/>
        </authorList>
    </citation>
    <scope>NUCLEOTIDE SEQUENCE [LARGE SCALE GENOMIC DNA]</scope>
    <source>
        <strain evidence="3 4">TF5-37.2-LB10</strain>
    </source>
</reference>